<dbReference type="Gene3D" id="2.60.40.1090">
    <property type="entry name" value="Fimbrial-type adhesion domain"/>
    <property type="match status" value="1"/>
</dbReference>
<dbReference type="InterPro" id="IPR036937">
    <property type="entry name" value="Adhesion_dom_fimbrial_sf"/>
</dbReference>
<feature type="signal peptide" evidence="5">
    <location>
        <begin position="1"/>
        <end position="23"/>
    </location>
</feature>
<keyword evidence="4" id="KW-0281">Fimbrium</keyword>
<dbReference type="InterPro" id="IPR050263">
    <property type="entry name" value="Bact_Fimbrial_Adh_Pro"/>
</dbReference>
<comment type="caution">
    <text evidence="7">The sequence shown here is derived from an EMBL/GenBank/DDBJ whole genome shotgun (WGS) entry which is preliminary data.</text>
</comment>
<keyword evidence="8" id="KW-1185">Reference proteome</keyword>
<evidence type="ECO:0000256" key="4">
    <source>
        <dbReference type="ARBA" id="ARBA00023263"/>
    </source>
</evidence>
<evidence type="ECO:0000256" key="2">
    <source>
        <dbReference type="ARBA" id="ARBA00006671"/>
    </source>
</evidence>
<evidence type="ECO:0000256" key="5">
    <source>
        <dbReference type="SAM" id="SignalP"/>
    </source>
</evidence>
<organism evidence="7 8">
    <name type="scientific">Lelliottia wanjuensis</name>
    <dbReference type="NCBI Taxonomy" id="3050585"/>
    <lineage>
        <taxon>Bacteria</taxon>
        <taxon>Pseudomonadati</taxon>
        <taxon>Pseudomonadota</taxon>
        <taxon>Gammaproteobacteria</taxon>
        <taxon>Enterobacterales</taxon>
        <taxon>Enterobacteriaceae</taxon>
        <taxon>Lelliottia</taxon>
    </lineage>
</organism>
<evidence type="ECO:0000256" key="3">
    <source>
        <dbReference type="ARBA" id="ARBA00022729"/>
    </source>
</evidence>
<dbReference type="EMBL" id="JASSOM010000051">
    <property type="protein sequence ID" value="MDK9363729.1"/>
    <property type="molecule type" value="Genomic_DNA"/>
</dbReference>
<dbReference type="Proteomes" id="UP001223214">
    <property type="component" value="Unassembled WGS sequence"/>
</dbReference>
<dbReference type="AlphaFoldDB" id="A0AAP4D282"/>
<evidence type="ECO:0000259" key="6">
    <source>
        <dbReference type="Pfam" id="PF00419"/>
    </source>
</evidence>
<evidence type="ECO:0000256" key="1">
    <source>
        <dbReference type="ARBA" id="ARBA00004561"/>
    </source>
</evidence>
<dbReference type="PANTHER" id="PTHR33420">
    <property type="entry name" value="FIMBRIAL SUBUNIT ELFA-RELATED"/>
    <property type="match status" value="1"/>
</dbReference>
<dbReference type="SUPFAM" id="SSF49401">
    <property type="entry name" value="Bacterial adhesins"/>
    <property type="match status" value="1"/>
</dbReference>
<dbReference type="GO" id="GO:0009289">
    <property type="term" value="C:pilus"/>
    <property type="evidence" value="ECO:0007669"/>
    <property type="project" value="UniProtKB-SubCell"/>
</dbReference>
<sequence>MNKKIIAMAMAMAFSGVVGMSNAAQEPISQDVTITGHVLNEISCQVKADATLSFDNIEMTQIGTLESGKPLANGAAKPYMIAVTKCPAGQKISVTIQGTPDAENVQLVALNDAPGAAQGVGIGFWDTIMATNEHKLLAVNDNSSLPREVNSDGAVNIPLSIAPVQSTTEAAVAGTISATTSIKVNFL</sequence>
<name>A0AAP4D282_9ENTR</name>
<accession>A0AAP4D282</accession>
<gene>
    <name evidence="7" type="ORF">QQF32_11030</name>
</gene>
<evidence type="ECO:0000313" key="7">
    <source>
        <dbReference type="EMBL" id="MDK9363729.1"/>
    </source>
</evidence>
<dbReference type="RefSeq" id="WP_285150714.1">
    <property type="nucleotide sequence ID" value="NZ_JASSOM010000051.1"/>
</dbReference>
<evidence type="ECO:0000313" key="8">
    <source>
        <dbReference type="Proteomes" id="UP001223214"/>
    </source>
</evidence>
<keyword evidence="3 5" id="KW-0732">Signal</keyword>
<comment type="similarity">
    <text evidence="2">Belongs to the fimbrial protein family.</text>
</comment>
<dbReference type="InterPro" id="IPR008966">
    <property type="entry name" value="Adhesion_dom_sf"/>
</dbReference>
<dbReference type="GO" id="GO:0043709">
    <property type="term" value="P:cell adhesion involved in single-species biofilm formation"/>
    <property type="evidence" value="ECO:0007669"/>
    <property type="project" value="TreeGrafter"/>
</dbReference>
<reference evidence="7 8" key="1">
    <citation type="submission" date="2023-06" db="EMBL/GenBank/DDBJ databases">
        <title>Identification and characterization of antibiotic-resistant Gram-negative bacteria.</title>
        <authorList>
            <person name="Cho G.-S."/>
            <person name="Lee J."/>
            <person name="Tai E."/>
            <person name="Jeong S."/>
            <person name="Kim I."/>
            <person name="Kim B.-E."/>
            <person name="Jeong M.-I."/>
            <person name="Oh K.-K."/>
            <person name="Franz C.M.A.P."/>
        </authorList>
    </citation>
    <scope>NUCLEOTIDE SEQUENCE [LARGE SCALE GENOMIC DNA]</scope>
    <source>
        <strain evidence="7 8">V106_12</strain>
    </source>
</reference>
<dbReference type="PANTHER" id="PTHR33420:SF3">
    <property type="entry name" value="FIMBRIAL SUBUNIT ELFA"/>
    <property type="match status" value="1"/>
</dbReference>
<feature type="chain" id="PRO_5042965494" evidence="5">
    <location>
        <begin position="24"/>
        <end position="187"/>
    </location>
</feature>
<dbReference type="Pfam" id="PF00419">
    <property type="entry name" value="Fimbrial"/>
    <property type="match status" value="1"/>
</dbReference>
<protein>
    <submittedName>
        <fullName evidence="7">Fimbrial protein</fullName>
    </submittedName>
</protein>
<feature type="domain" description="Fimbrial-type adhesion" evidence="6">
    <location>
        <begin position="34"/>
        <end position="186"/>
    </location>
</feature>
<proteinExistence type="inferred from homology"/>
<dbReference type="InterPro" id="IPR000259">
    <property type="entry name" value="Adhesion_dom_fimbrial"/>
</dbReference>
<comment type="subcellular location">
    <subcellularLocation>
        <location evidence="1">Fimbrium</location>
    </subcellularLocation>
</comment>